<organism evidence="2 3">
    <name type="scientific">Fusarium zealandicum</name>
    <dbReference type="NCBI Taxonomy" id="1053134"/>
    <lineage>
        <taxon>Eukaryota</taxon>
        <taxon>Fungi</taxon>
        <taxon>Dikarya</taxon>
        <taxon>Ascomycota</taxon>
        <taxon>Pezizomycotina</taxon>
        <taxon>Sordariomycetes</taxon>
        <taxon>Hypocreomycetidae</taxon>
        <taxon>Hypocreales</taxon>
        <taxon>Nectriaceae</taxon>
        <taxon>Fusarium</taxon>
        <taxon>Fusarium staphyleae species complex</taxon>
    </lineage>
</organism>
<gene>
    <name evidence="2" type="ORF">FZEAL_2200</name>
</gene>
<sequence length="149" mass="15950">MEWSKQTYNSQYEKWMPWIEDFYLRWFTSDNKASYATKENLDKTKVTGIEQVDTLQDNVNHVASSQVGQGGLLQPIGDMASREGVNRAERQGKDDRGGYANENIPGASAMNSTASAVADGSKDAASKATAGLQGVGNSVGGLLGGGNKQ</sequence>
<evidence type="ECO:0000313" key="3">
    <source>
        <dbReference type="Proteomes" id="UP000635477"/>
    </source>
</evidence>
<dbReference type="Proteomes" id="UP000635477">
    <property type="component" value="Unassembled WGS sequence"/>
</dbReference>
<keyword evidence="3" id="KW-1185">Reference proteome</keyword>
<reference evidence="2" key="2">
    <citation type="submission" date="2020-05" db="EMBL/GenBank/DDBJ databases">
        <authorList>
            <person name="Kim H.-S."/>
            <person name="Proctor R.H."/>
            <person name="Brown D.W."/>
        </authorList>
    </citation>
    <scope>NUCLEOTIDE SEQUENCE</scope>
    <source>
        <strain evidence="2">NRRL 22465</strain>
    </source>
</reference>
<dbReference type="EMBL" id="JABEYC010000134">
    <property type="protein sequence ID" value="KAF4982094.1"/>
    <property type="molecule type" value="Genomic_DNA"/>
</dbReference>
<dbReference type="OrthoDB" id="3001700at2759"/>
<proteinExistence type="predicted"/>
<evidence type="ECO:0000313" key="2">
    <source>
        <dbReference type="EMBL" id="KAF4982094.1"/>
    </source>
</evidence>
<comment type="caution">
    <text evidence="2">The sequence shown here is derived from an EMBL/GenBank/DDBJ whole genome shotgun (WGS) entry which is preliminary data.</text>
</comment>
<evidence type="ECO:0000256" key="1">
    <source>
        <dbReference type="SAM" id="MobiDB-lite"/>
    </source>
</evidence>
<accession>A0A8H4XMZ9</accession>
<protein>
    <submittedName>
        <fullName evidence="2">Uncharacterized protein</fullName>
    </submittedName>
</protein>
<name>A0A8H4XMZ9_9HYPO</name>
<reference evidence="2" key="1">
    <citation type="journal article" date="2020" name="BMC Genomics">
        <title>Correction to: Identification and distribution of gene clusters required for synthesis of sphingolipid metabolism inhibitors in diverse species of the filamentous fungus Fusarium.</title>
        <authorList>
            <person name="Kim H.S."/>
            <person name="Lohmar J.M."/>
            <person name="Busman M."/>
            <person name="Brown D.W."/>
            <person name="Naumann T.A."/>
            <person name="Divon H.H."/>
            <person name="Lysoe E."/>
            <person name="Uhlig S."/>
            <person name="Proctor R.H."/>
        </authorList>
    </citation>
    <scope>NUCLEOTIDE SEQUENCE</scope>
    <source>
        <strain evidence="2">NRRL 22465</strain>
    </source>
</reference>
<feature type="compositionally biased region" description="Gly residues" evidence="1">
    <location>
        <begin position="133"/>
        <end position="149"/>
    </location>
</feature>
<feature type="compositionally biased region" description="Basic and acidic residues" evidence="1">
    <location>
        <begin position="82"/>
        <end position="97"/>
    </location>
</feature>
<feature type="region of interest" description="Disordered" evidence="1">
    <location>
        <begin position="82"/>
        <end position="149"/>
    </location>
</feature>
<dbReference type="AlphaFoldDB" id="A0A8H4XMZ9"/>